<evidence type="ECO:0000313" key="1">
    <source>
        <dbReference type="EMBL" id="MDF3836838.1"/>
    </source>
</evidence>
<reference evidence="1 2" key="1">
    <citation type="submission" date="2023-03" db="EMBL/GenBank/DDBJ databases">
        <title>Draft assemblies of triclosan tolerant bacteria isolated from returned activated sludge.</title>
        <authorList>
            <person name="Van Hamelsveld S."/>
        </authorList>
    </citation>
    <scope>NUCLEOTIDE SEQUENCE [LARGE SCALE GENOMIC DNA]</scope>
    <source>
        <strain evidence="1 2">GW210010_S58</strain>
    </source>
</reference>
<organism evidence="1 2">
    <name type="scientific">Cupriavidus basilensis</name>
    <dbReference type="NCBI Taxonomy" id="68895"/>
    <lineage>
        <taxon>Bacteria</taxon>
        <taxon>Pseudomonadati</taxon>
        <taxon>Pseudomonadota</taxon>
        <taxon>Betaproteobacteria</taxon>
        <taxon>Burkholderiales</taxon>
        <taxon>Burkholderiaceae</taxon>
        <taxon>Cupriavidus</taxon>
    </lineage>
</organism>
<keyword evidence="2" id="KW-1185">Reference proteome</keyword>
<accession>A0ABT6AW85</accession>
<evidence type="ECO:0000313" key="2">
    <source>
        <dbReference type="Proteomes" id="UP001216674"/>
    </source>
</evidence>
<dbReference type="Proteomes" id="UP001216674">
    <property type="component" value="Unassembled WGS sequence"/>
</dbReference>
<protein>
    <submittedName>
        <fullName evidence="1">Uncharacterized protein</fullName>
    </submittedName>
</protein>
<name>A0ABT6AW85_9BURK</name>
<dbReference type="EMBL" id="JARJLM010000464">
    <property type="protein sequence ID" value="MDF3836838.1"/>
    <property type="molecule type" value="Genomic_DNA"/>
</dbReference>
<sequence length="46" mass="4881">MDNLLDVVSAIVRLESHRLEIAGQIIVNLDGAAASRRVLVAAHVSS</sequence>
<dbReference type="RefSeq" id="WP_276267196.1">
    <property type="nucleotide sequence ID" value="NZ_JARJLM010000464.1"/>
</dbReference>
<comment type="caution">
    <text evidence="1">The sequence shown here is derived from an EMBL/GenBank/DDBJ whole genome shotgun (WGS) entry which is preliminary data.</text>
</comment>
<gene>
    <name evidence="1" type="ORF">P3W85_28380</name>
</gene>
<proteinExistence type="predicted"/>